<sequence>MLNKREEEKREMNKKFKRAGATLALLLVGAAGAAGSLAYLQNQSATVTNTFTAVSGLIDSKDGVFTLDETKVKWDKETGNYVADTTATEKVIDNTYDNILPGLQDVMKDPTVTLKKVTADSYLFVTVKETDDDNALTWAIDDTNWIALMKDGKQVTKDGALVYVKKDKVAEGTENLSVPVLKDNQIDFGNFGEQLAEGTNLVFNSYLTQSTGFTDAADAWSNTYGKTTANTPATPEAGA</sequence>
<accession>A0A1U7NHH1</accession>
<gene>
    <name evidence="1" type="ORF">BO222_03595</name>
</gene>
<keyword evidence="2" id="KW-1185">Reference proteome</keyword>
<comment type="caution">
    <text evidence="1">The sequence shown here is derived from an EMBL/GenBank/DDBJ whole genome shotgun (WGS) entry which is preliminary data.</text>
</comment>
<organism evidence="1 2">
    <name type="scientific">Ileibacterium valens</name>
    <dbReference type="NCBI Taxonomy" id="1862668"/>
    <lineage>
        <taxon>Bacteria</taxon>
        <taxon>Bacillati</taxon>
        <taxon>Bacillota</taxon>
        <taxon>Erysipelotrichia</taxon>
        <taxon>Erysipelotrichales</taxon>
        <taxon>Erysipelotrichaceae</taxon>
        <taxon>Ileibacterium</taxon>
    </lineage>
</organism>
<name>A0A1U7NHH1_9FIRM</name>
<reference evidence="1 2" key="1">
    <citation type="submission" date="2016-11" db="EMBL/GenBank/DDBJ databases">
        <title>Description of two novel members of the family Erysipelotrichaceae: Ileibacterium lipovorans gen. nov., sp. nov. and Dubosiella newyorkensis, gen. nov., sp. nov.</title>
        <authorList>
            <person name="Cox L.M."/>
            <person name="Sohn J."/>
            <person name="Tyrrell K.L."/>
            <person name="Citron D.M."/>
            <person name="Lawson P.A."/>
            <person name="Patel N.B."/>
            <person name="Iizumi T."/>
            <person name="Perez-Perez G.I."/>
            <person name="Goldstein E.J."/>
            <person name="Blaser M.J."/>
        </authorList>
    </citation>
    <scope>NUCLEOTIDE SEQUENCE [LARGE SCALE GENOMIC DNA]</scope>
    <source>
        <strain evidence="1 2">NYU-BL-A3</strain>
    </source>
</reference>
<evidence type="ECO:0000313" key="2">
    <source>
        <dbReference type="Proteomes" id="UP000186341"/>
    </source>
</evidence>
<dbReference type="Proteomes" id="UP000186341">
    <property type="component" value="Unassembled WGS sequence"/>
</dbReference>
<dbReference type="AlphaFoldDB" id="A0A1U7NHH1"/>
<proteinExistence type="predicted"/>
<evidence type="ECO:0000313" key="1">
    <source>
        <dbReference type="EMBL" id="OLU41271.1"/>
    </source>
</evidence>
<protein>
    <recommendedName>
        <fullName evidence="3">SipW-cognate class signal peptide</fullName>
    </recommendedName>
</protein>
<dbReference type="EMBL" id="MPJW01000089">
    <property type="protein sequence ID" value="OLU41271.1"/>
    <property type="molecule type" value="Genomic_DNA"/>
</dbReference>
<evidence type="ECO:0008006" key="3">
    <source>
        <dbReference type="Google" id="ProtNLM"/>
    </source>
</evidence>